<dbReference type="GO" id="GO:0016787">
    <property type="term" value="F:hydrolase activity"/>
    <property type="evidence" value="ECO:0007669"/>
    <property type="project" value="UniProtKB-KW"/>
</dbReference>
<dbReference type="InterPro" id="IPR029058">
    <property type="entry name" value="AB_hydrolase_fold"/>
</dbReference>
<evidence type="ECO:0000313" key="2">
    <source>
        <dbReference type="Proteomes" id="UP001202717"/>
    </source>
</evidence>
<keyword evidence="2" id="KW-1185">Reference proteome</keyword>
<organism evidence="1 2">
    <name type="scientific">Psychroserpens ponticola</name>
    <dbReference type="NCBI Taxonomy" id="2932268"/>
    <lineage>
        <taxon>Bacteria</taxon>
        <taxon>Pseudomonadati</taxon>
        <taxon>Bacteroidota</taxon>
        <taxon>Flavobacteriia</taxon>
        <taxon>Flavobacteriales</taxon>
        <taxon>Flavobacteriaceae</taxon>
        <taxon>Psychroserpens</taxon>
    </lineage>
</organism>
<proteinExistence type="predicted"/>
<evidence type="ECO:0000313" key="1">
    <source>
        <dbReference type="EMBL" id="WCO00772.1"/>
    </source>
</evidence>
<name>A0ABY7RUG9_9FLAO</name>
<dbReference type="PANTHER" id="PTHR43265:SF1">
    <property type="entry name" value="ESTERASE ESTD"/>
    <property type="match status" value="1"/>
</dbReference>
<reference evidence="1 2" key="1">
    <citation type="submission" date="2023-01" db="EMBL/GenBank/DDBJ databases">
        <title>Psychroserpens ponticola sp. nov., isolated from seawater.</title>
        <authorList>
            <person name="Kristyanto S."/>
            <person name="Jung J."/>
            <person name="Kim J.M."/>
            <person name="Jeon C.O."/>
        </authorList>
    </citation>
    <scope>NUCLEOTIDE SEQUENCE [LARGE SCALE GENOMIC DNA]</scope>
    <source>
        <strain evidence="1 2">MSW6</strain>
    </source>
</reference>
<dbReference type="Proteomes" id="UP001202717">
    <property type="component" value="Chromosome"/>
</dbReference>
<protein>
    <submittedName>
        <fullName evidence="1">Alpha/beta hydrolase</fullName>
    </submittedName>
</protein>
<dbReference type="SUPFAM" id="SSF53474">
    <property type="entry name" value="alpha/beta-Hydrolases"/>
    <property type="match status" value="1"/>
</dbReference>
<dbReference type="EMBL" id="CP116221">
    <property type="protein sequence ID" value="WCO00772.1"/>
    <property type="molecule type" value="Genomic_DNA"/>
</dbReference>
<keyword evidence="1" id="KW-0378">Hydrolase</keyword>
<dbReference type="RefSeq" id="WP_249996050.1">
    <property type="nucleotide sequence ID" value="NZ_CP116221.1"/>
</dbReference>
<sequence length="308" mass="34288">MKPIIKYIIVLFTIVSFGQDINFTTQNLSINKHIDGTLLMPNKLNATTLAILIADSGPTDRDGNQNFQKNNVLKKLAEGLSNQNIATFRYDKRIVKQIRKGNVDPNISFVDFVNDAIAVIDYFKSQNSYSKIIIIGHGQGSLVGLVASKVNVDQFISLAGSGKSIDNVIIDQIAQMDPALIKDTKLAFESLKKGQLTKDYPQALSGIFSSDVQPFIMSWMQYNPQELIKNLEIPTLIINGTKDLQVPVSEAELLKNASPDATFKLISNMNHVLFIIDGKELENSKSYNESFRTISSELITELITFIRN</sequence>
<dbReference type="Gene3D" id="3.40.50.1820">
    <property type="entry name" value="alpha/beta hydrolase"/>
    <property type="match status" value="1"/>
</dbReference>
<dbReference type="InterPro" id="IPR053145">
    <property type="entry name" value="AB_hydrolase_Est10"/>
</dbReference>
<gene>
    <name evidence="1" type="ORF">MUN68_011910</name>
</gene>
<accession>A0ABY7RUG9</accession>
<dbReference type="PANTHER" id="PTHR43265">
    <property type="entry name" value="ESTERASE ESTD"/>
    <property type="match status" value="1"/>
</dbReference>